<accession>A0ABP0J0E5</accession>
<sequence length="70" mass="7484">MVTAESSLPWQGQSLPHVAELQDKRRCSAAGFEGAHASNQPLAEAPGGRALQARGLFRQVDGRKVPGLIY</sequence>
<reference evidence="1 2" key="1">
    <citation type="submission" date="2024-02" db="EMBL/GenBank/DDBJ databases">
        <authorList>
            <person name="Chen Y."/>
            <person name="Shah S."/>
            <person name="Dougan E. K."/>
            <person name="Thang M."/>
            <person name="Chan C."/>
        </authorList>
    </citation>
    <scope>NUCLEOTIDE SEQUENCE [LARGE SCALE GENOMIC DNA]</scope>
</reference>
<dbReference type="EMBL" id="CAXAMN010004113">
    <property type="protein sequence ID" value="CAK9007804.1"/>
    <property type="molecule type" value="Genomic_DNA"/>
</dbReference>
<evidence type="ECO:0000313" key="2">
    <source>
        <dbReference type="Proteomes" id="UP001642484"/>
    </source>
</evidence>
<dbReference type="Proteomes" id="UP001642484">
    <property type="component" value="Unassembled WGS sequence"/>
</dbReference>
<protein>
    <submittedName>
        <fullName evidence="1">Uncharacterized protein</fullName>
    </submittedName>
</protein>
<proteinExistence type="predicted"/>
<organism evidence="1 2">
    <name type="scientific">Durusdinium trenchii</name>
    <dbReference type="NCBI Taxonomy" id="1381693"/>
    <lineage>
        <taxon>Eukaryota</taxon>
        <taxon>Sar</taxon>
        <taxon>Alveolata</taxon>
        <taxon>Dinophyceae</taxon>
        <taxon>Suessiales</taxon>
        <taxon>Symbiodiniaceae</taxon>
        <taxon>Durusdinium</taxon>
    </lineage>
</organism>
<gene>
    <name evidence="1" type="ORF">CCMP2556_LOCUS8992</name>
</gene>
<name>A0ABP0J0E5_9DINO</name>
<keyword evidence="2" id="KW-1185">Reference proteome</keyword>
<evidence type="ECO:0000313" key="1">
    <source>
        <dbReference type="EMBL" id="CAK9007804.1"/>
    </source>
</evidence>
<comment type="caution">
    <text evidence="1">The sequence shown here is derived from an EMBL/GenBank/DDBJ whole genome shotgun (WGS) entry which is preliminary data.</text>
</comment>